<dbReference type="SUPFAM" id="SSF158436">
    <property type="entry name" value="Ta0600-like"/>
    <property type="match status" value="1"/>
</dbReference>
<name>A0A520KV26_9EURY</name>
<dbReference type="Proteomes" id="UP000320766">
    <property type="component" value="Unassembled WGS sequence"/>
</dbReference>
<evidence type="ECO:0000256" key="1">
    <source>
        <dbReference type="ARBA" id="ARBA00005958"/>
    </source>
</evidence>
<evidence type="ECO:0000313" key="4">
    <source>
        <dbReference type="Proteomes" id="UP000320766"/>
    </source>
</evidence>
<organism evidence="3 4">
    <name type="scientific">Candidatus Methanolliviera hydrocarbonicum</name>
    <dbReference type="NCBI Taxonomy" id="2491085"/>
    <lineage>
        <taxon>Archaea</taxon>
        <taxon>Methanobacteriati</taxon>
        <taxon>Methanobacteriota</taxon>
        <taxon>Candidatus Methanoliparia</taxon>
        <taxon>Candidatus Methanoliparales</taxon>
        <taxon>Candidatus Methanollivieraceae</taxon>
        <taxon>Candidatus Methanolliviera</taxon>
    </lineage>
</organism>
<comment type="similarity">
    <text evidence="1 2">Belongs to the UPF0147 family.</text>
</comment>
<dbReference type="Gene3D" id="1.20.1440.50">
    <property type="entry name" value="Ta0600-like"/>
    <property type="match status" value="1"/>
</dbReference>
<evidence type="ECO:0000256" key="2">
    <source>
        <dbReference type="HAMAP-Rule" id="MF_00342"/>
    </source>
</evidence>
<sequence length="87" mass="9981">MTKKDELIKQCVEQLERMARDNSVPKNIRRMASEVRSEILDSSKDLSMRSATAISMLEEIGSDPNMPLQTRTRIWEILSQLETVSVD</sequence>
<dbReference type="AlphaFoldDB" id="A0A520KV26"/>
<dbReference type="EMBL" id="RXIL01000133">
    <property type="protein sequence ID" value="RZN67682.1"/>
    <property type="molecule type" value="Genomic_DNA"/>
</dbReference>
<dbReference type="InterPro" id="IPR005354">
    <property type="entry name" value="UPF0147"/>
</dbReference>
<dbReference type="Pfam" id="PF03685">
    <property type="entry name" value="UPF0147"/>
    <property type="match status" value="1"/>
</dbReference>
<evidence type="ECO:0000313" key="3">
    <source>
        <dbReference type="EMBL" id="RZN67682.1"/>
    </source>
</evidence>
<dbReference type="InterPro" id="IPR023130">
    <property type="entry name" value="Ta0600-like_sf"/>
</dbReference>
<comment type="caution">
    <text evidence="3">The sequence shown here is derived from an EMBL/GenBank/DDBJ whole genome shotgun (WGS) entry which is preliminary data.</text>
</comment>
<protein>
    <recommendedName>
        <fullName evidence="2">UPF0147 protein EF807_07485</fullName>
    </recommendedName>
</protein>
<gene>
    <name evidence="3" type="ORF">EF807_07485</name>
</gene>
<accession>A0A520KV26</accession>
<dbReference type="NCBIfam" id="NF003319">
    <property type="entry name" value="PRK04330.1"/>
    <property type="match status" value="1"/>
</dbReference>
<reference evidence="3 4" key="1">
    <citation type="journal article" date="2019" name="Nat. Microbiol.">
        <title>Wide diversity of methane and short-chain alkane metabolisms in uncultured archaea.</title>
        <authorList>
            <person name="Borrel G."/>
            <person name="Adam P.S."/>
            <person name="McKay L.J."/>
            <person name="Chen L.X."/>
            <person name="Sierra-Garcia I.N."/>
            <person name="Sieber C.M."/>
            <person name="Letourneur Q."/>
            <person name="Ghozlane A."/>
            <person name="Andersen G.L."/>
            <person name="Li W.J."/>
            <person name="Hallam S.J."/>
            <person name="Muyzer G."/>
            <person name="de Oliveira V.M."/>
            <person name="Inskeep W.P."/>
            <person name="Banfield J.F."/>
            <person name="Gribaldo S."/>
        </authorList>
    </citation>
    <scope>NUCLEOTIDE SEQUENCE [LARGE SCALE GENOMIC DNA]</scope>
    <source>
        <strain evidence="3">NM1b</strain>
    </source>
</reference>
<dbReference type="HAMAP" id="MF_00342">
    <property type="entry name" value="UPF0147"/>
    <property type="match status" value="1"/>
</dbReference>
<proteinExistence type="inferred from homology"/>